<evidence type="ECO:0000313" key="1">
    <source>
        <dbReference type="EMBL" id="CAD9276946.1"/>
    </source>
</evidence>
<sequence length="101" mass="11174">MTNITSHLPGISPTLPNVAERLLCSRAEAVHLQTSLLMQLMVSNPSLVSAAARRQEALVALSSSPLIEDLGISLLLERQRREREHLAFSLIERDQVTQGYL</sequence>
<dbReference type="EMBL" id="HBGK01011217">
    <property type="protein sequence ID" value="CAD9276946.1"/>
    <property type="molecule type" value="Transcribed_RNA"/>
</dbReference>
<dbReference type="AlphaFoldDB" id="A0A7S1USJ7"/>
<accession>A0A7S1USJ7</accession>
<protein>
    <submittedName>
        <fullName evidence="1">Uncharacterized protein</fullName>
    </submittedName>
</protein>
<gene>
    <name evidence="1" type="ORF">GOCE00092_LOCUS5855</name>
</gene>
<proteinExistence type="predicted"/>
<name>A0A7S1USJ7_9STRA</name>
<organism evidence="1">
    <name type="scientific">Grammatophora oceanica</name>
    <dbReference type="NCBI Taxonomy" id="210454"/>
    <lineage>
        <taxon>Eukaryota</taxon>
        <taxon>Sar</taxon>
        <taxon>Stramenopiles</taxon>
        <taxon>Ochrophyta</taxon>
        <taxon>Bacillariophyta</taxon>
        <taxon>Fragilariophyceae</taxon>
        <taxon>Fragilariophycidae</taxon>
        <taxon>Rhabdonematales</taxon>
        <taxon>Grammatophoraceae</taxon>
        <taxon>Grammatophora</taxon>
    </lineage>
</organism>
<reference evidence="1" key="1">
    <citation type="submission" date="2021-01" db="EMBL/GenBank/DDBJ databases">
        <authorList>
            <person name="Corre E."/>
            <person name="Pelletier E."/>
            <person name="Niang G."/>
            <person name="Scheremetjew M."/>
            <person name="Finn R."/>
            <person name="Kale V."/>
            <person name="Holt S."/>
            <person name="Cochrane G."/>
            <person name="Meng A."/>
            <person name="Brown T."/>
            <person name="Cohen L."/>
        </authorList>
    </citation>
    <scope>NUCLEOTIDE SEQUENCE</scope>
    <source>
        <strain evidence="1">CCMP 410</strain>
    </source>
</reference>